<feature type="region of interest" description="Disordered" evidence="1">
    <location>
        <begin position="99"/>
        <end position="127"/>
    </location>
</feature>
<proteinExistence type="predicted"/>
<evidence type="ECO:0000256" key="1">
    <source>
        <dbReference type="SAM" id="MobiDB-lite"/>
    </source>
</evidence>
<dbReference type="EMBL" id="JBHLVX010000055">
    <property type="protein sequence ID" value="MFC0269265.1"/>
    <property type="molecule type" value="Genomic_DNA"/>
</dbReference>
<accession>A0ABV6G6H4</accession>
<reference evidence="2 3" key="1">
    <citation type="submission" date="2024-09" db="EMBL/GenBank/DDBJ databases">
        <authorList>
            <person name="Sun Q."/>
            <person name="Mori K."/>
        </authorList>
    </citation>
    <scope>NUCLEOTIDE SEQUENCE [LARGE SCALE GENOMIC DNA]</scope>
    <source>
        <strain evidence="2 3">CCM 7415</strain>
    </source>
</reference>
<sequence>MSIPVCLKLSGFELSKPVGKEAMGAVAGFREAVNLLDKRQDSGMISDDQCAKNVCREFAEKSKCCPENAVHECAGDLWSFKRAPRHVAYSRIQRVQPQAAVEKGGGVTAPPGGRSGGRRAGLIDRPS</sequence>
<evidence type="ECO:0000313" key="3">
    <source>
        <dbReference type="Proteomes" id="UP001589814"/>
    </source>
</evidence>
<gene>
    <name evidence="2" type="ORF">ACFFHW_14940</name>
</gene>
<comment type="caution">
    <text evidence="2">The sequence shown here is derived from an EMBL/GenBank/DDBJ whole genome shotgun (WGS) entry which is preliminary data.</text>
</comment>
<feature type="compositionally biased region" description="Gly residues" evidence="1">
    <location>
        <begin position="103"/>
        <end position="119"/>
    </location>
</feature>
<dbReference type="Proteomes" id="UP001589814">
    <property type="component" value="Unassembled WGS sequence"/>
</dbReference>
<name>A0ABV6G6H4_9GAMM</name>
<protein>
    <submittedName>
        <fullName evidence="2">Uncharacterized protein</fullName>
    </submittedName>
</protein>
<organism evidence="2 3">
    <name type="scientific">Kushneria aurantia</name>
    <dbReference type="NCBI Taxonomy" id="504092"/>
    <lineage>
        <taxon>Bacteria</taxon>
        <taxon>Pseudomonadati</taxon>
        <taxon>Pseudomonadota</taxon>
        <taxon>Gammaproteobacteria</taxon>
        <taxon>Oceanospirillales</taxon>
        <taxon>Halomonadaceae</taxon>
        <taxon>Kushneria</taxon>
    </lineage>
</organism>
<evidence type="ECO:0000313" key="2">
    <source>
        <dbReference type="EMBL" id="MFC0269265.1"/>
    </source>
</evidence>
<keyword evidence="3" id="KW-1185">Reference proteome</keyword>
<dbReference type="RefSeq" id="WP_156826750.1">
    <property type="nucleotide sequence ID" value="NZ_JBHLVX010000055.1"/>
</dbReference>